<dbReference type="Gene3D" id="3.20.80.10">
    <property type="entry name" value="Regulatory factor, effector binding domain"/>
    <property type="match status" value="1"/>
</dbReference>
<dbReference type="GO" id="GO:0003677">
    <property type="term" value="F:DNA binding"/>
    <property type="evidence" value="ECO:0007669"/>
    <property type="project" value="UniProtKB-KW"/>
</dbReference>
<keyword evidence="1" id="KW-0805">Transcription regulation</keyword>
<keyword evidence="3" id="KW-0804">Transcription</keyword>
<reference evidence="5 6" key="1">
    <citation type="submission" date="2021-03" db="EMBL/GenBank/DDBJ databases">
        <title>Genomic Encyclopedia of Type Strains, Phase IV (KMG-IV): sequencing the most valuable type-strain genomes for metagenomic binning, comparative biology and taxonomic classification.</title>
        <authorList>
            <person name="Goeker M."/>
        </authorList>
    </citation>
    <scope>NUCLEOTIDE SEQUENCE [LARGE SCALE GENOMIC DNA]</scope>
    <source>
        <strain evidence="5 6">DSM 101953</strain>
    </source>
</reference>
<sequence>MQTISEVTKNYPVSTRMLRYYEQIGLLKSVKKEGYAYRTYEESSLVRLEQILVLRKLRIPLKEIQRILQSDESRIALAVFQEKIYELSSEMTALSVIHNVLQNLVDQLKLHAEVKLNPGVWMDKTLLQIVEALPLSKSNLKEDLSMNDLIKADQHLSTLKDVRIVYLPPSPVASIQVIGKSPEYETGMELQKFMMDTKLAQLKPDLRHYGFNHPNGVQPDGSDHGYERWVTIPDDLEVREPFVKKHFTGGLYAAHMIPMGNFEEWGWLTEWVEHHEEYEPNWGDPDCMYGSKEEHLNYINQYHLSNEEIDKVVQLDLLLPIKSKLNR</sequence>
<evidence type="ECO:0000256" key="2">
    <source>
        <dbReference type="ARBA" id="ARBA00023125"/>
    </source>
</evidence>
<keyword evidence="2 5" id="KW-0238">DNA-binding</keyword>
<keyword evidence="6" id="KW-1185">Reference proteome</keyword>
<organism evidence="5 6">
    <name type="scientific">Paenibacillus silagei</name>
    <dbReference type="NCBI Taxonomy" id="1670801"/>
    <lineage>
        <taxon>Bacteria</taxon>
        <taxon>Bacillati</taxon>
        <taxon>Bacillota</taxon>
        <taxon>Bacilli</taxon>
        <taxon>Bacillales</taxon>
        <taxon>Paenibacillaceae</taxon>
        <taxon>Paenibacillus</taxon>
    </lineage>
</organism>
<evidence type="ECO:0000256" key="1">
    <source>
        <dbReference type="ARBA" id="ARBA00023015"/>
    </source>
</evidence>
<dbReference type="InterPro" id="IPR009061">
    <property type="entry name" value="DNA-bd_dom_put_sf"/>
</dbReference>
<accession>A0ABS4NKB8</accession>
<evidence type="ECO:0000259" key="4">
    <source>
        <dbReference type="PROSITE" id="PS50937"/>
    </source>
</evidence>
<name>A0ABS4NKB8_9BACL</name>
<evidence type="ECO:0000256" key="3">
    <source>
        <dbReference type="ARBA" id="ARBA00023163"/>
    </source>
</evidence>
<dbReference type="Pfam" id="PF14526">
    <property type="entry name" value="Cass2"/>
    <property type="match status" value="1"/>
</dbReference>
<dbReference type="PANTHER" id="PTHR30204:SF94">
    <property type="entry name" value="HEAVY METAL-DEPENDENT TRANSCRIPTIONAL REGULATOR HI_0293-RELATED"/>
    <property type="match status" value="1"/>
</dbReference>
<gene>
    <name evidence="5" type="ORF">J2Z70_000630</name>
</gene>
<dbReference type="SUPFAM" id="SSF55136">
    <property type="entry name" value="Probable bacterial effector-binding domain"/>
    <property type="match status" value="1"/>
</dbReference>
<evidence type="ECO:0000313" key="6">
    <source>
        <dbReference type="Proteomes" id="UP000773462"/>
    </source>
</evidence>
<protein>
    <submittedName>
        <fullName evidence="5">DNA-binding transcriptional MerR regulator</fullName>
    </submittedName>
</protein>
<dbReference type="PROSITE" id="PS50937">
    <property type="entry name" value="HTH_MERR_2"/>
    <property type="match status" value="1"/>
</dbReference>
<dbReference type="InterPro" id="IPR011256">
    <property type="entry name" value="Reg_factor_effector_dom_sf"/>
</dbReference>
<dbReference type="InterPro" id="IPR000551">
    <property type="entry name" value="MerR-type_HTH_dom"/>
</dbReference>
<dbReference type="EMBL" id="JAGGLV010000001">
    <property type="protein sequence ID" value="MBP2110491.1"/>
    <property type="molecule type" value="Genomic_DNA"/>
</dbReference>
<dbReference type="Proteomes" id="UP000773462">
    <property type="component" value="Unassembled WGS sequence"/>
</dbReference>
<dbReference type="Pfam" id="PF13411">
    <property type="entry name" value="MerR_1"/>
    <property type="match status" value="1"/>
</dbReference>
<dbReference type="RefSeq" id="WP_209869167.1">
    <property type="nucleotide sequence ID" value="NZ_JAGGLV010000001.1"/>
</dbReference>
<dbReference type="SMART" id="SM00422">
    <property type="entry name" value="HTH_MERR"/>
    <property type="match status" value="1"/>
</dbReference>
<dbReference type="PANTHER" id="PTHR30204">
    <property type="entry name" value="REDOX-CYCLING DRUG-SENSING TRANSCRIPTIONAL ACTIVATOR SOXR"/>
    <property type="match status" value="1"/>
</dbReference>
<proteinExistence type="predicted"/>
<dbReference type="SUPFAM" id="SSF46955">
    <property type="entry name" value="Putative DNA-binding domain"/>
    <property type="match status" value="1"/>
</dbReference>
<dbReference type="Gene3D" id="1.10.1660.10">
    <property type="match status" value="1"/>
</dbReference>
<feature type="domain" description="HTH merR-type" evidence="4">
    <location>
        <begin position="1"/>
        <end position="70"/>
    </location>
</feature>
<evidence type="ECO:0000313" key="5">
    <source>
        <dbReference type="EMBL" id="MBP2110491.1"/>
    </source>
</evidence>
<dbReference type="InterPro" id="IPR029441">
    <property type="entry name" value="Cass2"/>
</dbReference>
<comment type="caution">
    <text evidence="5">The sequence shown here is derived from an EMBL/GenBank/DDBJ whole genome shotgun (WGS) entry which is preliminary data.</text>
</comment>
<dbReference type="InterPro" id="IPR047057">
    <property type="entry name" value="MerR_fam"/>
</dbReference>